<keyword evidence="1 3" id="KW-0378">Hydrolase</keyword>
<dbReference type="InterPro" id="IPR050272">
    <property type="entry name" value="Isochorismatase-like_hydrls"/>
</dbReference>
<dbReference type="CDD" id="cd00431">
    <property type="entry name" value="cysteine_hydrolases"/>
    <property type="match status" value="1"/>
</dbReference>
<proteinExistence type="predicted"/>
<dbReference type="PANTHER" id="PTHR43540">
    <property type="entry name" value="PEROXYUREIDOACRYLATE/UREIDOACRYLATE AMIDOHYDROLASE-RELATED"/>
    <property type="match status" value="1"/>
</dbReference>
<dbReference type="InterPro" id="IPR036380">
    <property type="entry name" value="Isochorismatase-like_sf"/>
</dbReference>
<comment type="caution">
    <text evidence="3">The sequence shown here is derived from an EMBL/GenBank/DDBJ whole genome shotgun (WGS) entry which is preliminary data.</text>
</comment>
<protein>
    <submittedName>
        <fullName evidence="3">Cysteine hydrolase</fullName>
    </submittedName>
</protein>
<gene>
    <name evidence="3" type="ORF">NWE73_12745</name>
</gene>
<dbReference type="EMBL" id="JANRMI010000003">
    <property type="protein sequence ID" value="MDG0817241.1"/>
    <property type="molecule type" value="Genomic_DNA"/>
</dbReference>
<evidence type="ECO:0000256" key="1">
    <source>
        <dbReference type="ARBA" id="ARBA00022801"/>
    </source>
</evidence>
<feature type="domain" description="Isochorismatase-like" evidence="2">
    <location>
        <begin position="3"/>
        <end position="163"/>
    </location>
</feature>
<evidence type="ECO:0000313" key="4">
    <source>
        <dbReference type="Proteomes" id="UP001152321"/>
    </source>
</evidence>
<dbReference type="RefSeq" id="WP_277578716.1">
    <property type="nucleotide sequence ID" value="NZ_JANRMI010000003.1"/>
</dbReference>
<accession>A0ABT6DK39</accession>
<dbReference type="Gene3D" id="3.40.50.850">
    <property type="entry name" value="Isochorismatase-like"/>
    <property type="match status" value="1"/>
</dbReference>
<dbReference type="PANTHER" id="PTHR43540:SF6">
    <property type="entry name" value="ISOCHORISMATASE-LIKE DOMAIN-CONTAINING PROTEIN"/>
    <property type="match status" value="1"/>
</dbReference>
<evidence type="ECO:0000259" key="2">
    <source>
        <dbReference type="Pfam" id="PF00857"/>
    </source>
</evidence>
<dbReference type="Pfam" id="PF00857">
    <property type="entry name" value="Isochorismatase"/>
    <property type="match status" value="1"/>
</dbReference>
<dbReference type="Proteomes" id="UP001152321">
    <property type="component" value="Unassembled WGS sequence"/>
</dbReference>
<evidence type="ECO:0000313" key="3">
    <source>
        <dbReference type="EMBL" id="MDG0817241.1"/>
    </source>
</evidence>
<organism evidence="3 4">
    <name type="scientific">Bdellovibrio svalbardensis</name>
    <dbReference type="NCBI Taxonomy" id="2972972"/>
    <lineage>
        <taxon>Bacteria</taxon>
        <taxon>Pseudomonadati</taxon>
        <taxon>Bdellovibrionota</taxon>
        <taxon>Bdellovibrionia</taxon>
        <taxon>Bdellovibrionales</taxon>
        <taxon>Pseudobdellovibrionaceae</taxon>
        <taxon>Bdellovibrio</taxon>
    </lineage>
</organism>
<dbReference type="GO" id="GO:0016787">
    <property type="term" value="F:hydrolase activity"/>
    <property type="evidence" value="ECO:0007669"/>
    <property type="project" value="UniProtKB-KW"/>
</dbReference>
<keyword evidence="4" id="KW-1185">Reference proteome</keyword>
<reference evidence="3" key="1">
    <citation type="submission" date="2022-08" db="EMBL/GenBank/DDBJ databases">
        <title>Novel Bdellovibrio Species Isolated from Svalbard: Designation Bdellovibrio svalbardensis.</title>
        <authorList>
            <person name="Mitchell R.J."/>
            <person name="Choi S.Y."/>
        </authorList>
    </citation>
    <scope>NUCLEOTIDE SEQUENCE</scope>
    <source>
        <strain evidence="3">PAP01</strain>
    </source>
</reference>
<name>A0ABT6DK39_9BACT</name>
<dbReference type="SUPFAM" id="SSF52499">
    <property type="entry name" value="Isochorismatase-like hydrolases"/>
    <property type="match status" value="1"/>
</dbReference>
<dbReference type="InterPro" id="IPR000868">
    <property type="entry name" value="Isochorismatase-like_dom"/>
</dbReference>
<sequence>MNTALLVIDLQVCYLELNFSPEERERIVRVTNHNIAEAHRQGWTVIYIKHYFDSFFAKMFFKIFFKGAGVRGTAKSVFDPRINIINQNLFEKNTEDTFKSTNLDAFLKEHQIDELYITGLDGTACVNATSWGALQRNYKVNLIEDSIISVSPKRWKSLLSKLQKQENCKLLPTLR</sequence>